<dbReference type="InterPro" id="IPR003154">
    <property type="entry name" value="S1/P1nuclease"/>
</dbReference>
<evidence type="ECO:0000313" key="9">
    <source>
        <dbReference type="Proteomes" id="UP001447008"/>
    </source>
</evidence>
<evidence type="ECO:0000256" key="3">
    <source>
        <dbReference type="ARBA" id="ARBA00022759"/>
    </source>
</evidence>
<organism evidence="8 9">
    <name type="scientific">Pseudoalteromonas qingdaonensis</name>
    <dbReference type="NCBI Taxonomy" id="3131913"/>
    <lineage>
        <taxon>Bacteria</taxon>
        <taxon>Pseudomonadati</taxon>
        <taxon>Pseudomonadota</taxon>
        <taxon>Gammaproteobacteria</taxon>
        <taxon>Alteromonadales</taxon>
        <taxon>Pseudoalteromonadaceae</taxon>
        <taxon>Pseudoalteromonas</taxon>
    </lineage>
</organism>
<keyword evidence="7" id="KW-1133">Transmembrane helix</keyword>
<sequence>MDLQLIRRSFKAVLMAALMMGTTFGISFGNQAWAWGANGHRIIGAIAEQHLSAEAKAEVMAILEGQSLARASTWADEMRSAPGQFWQRQSSRWHYINIDSQQAFLNTEHQAHSDKADIKDAYSAILTAITALGKADTSAADKQFYLRFLIHLIGDIHQPLHVGRSADRGGNRINVEFFSQVTNLHRLWDTQLIEFQKLSYSEYKDFICCTQTQVVQNQTVDIKAWLLESHQLANTIYAQGDEQLGYEYVYQYQTIVEQQLRRGGLRLAALLNQLY</sequence>
<keyword evidence="2" id="KW-0479">Metal-binding</keyword>
<comment type="caution">
    <text evidence="8">The sequence shown here is derived from an EMBL/GenBank/DDBJ whole genome shotgun (WGS) entry which is preliminary data.</text>
</comment>
<proteinExistence type="predicted"/>
<keyword evidence="5" id="KW-1015">Disulfide bond</keyword>
<keyword evidence="7" id="KW-0472">Membrane</keyword>
<keyword evidence="6" id="KW-0325">Glycoprotein</keyword>
<dbReference type="SUPFAM" id="SSF48537">
    <property type="entry name" value="Phospholipase C/P1 nuclease"/>
    <property type="match status" value="1"/>
</dbReference>
<evidence type="ECO:0000256" key="2">
    <source>
        <dbReference type="ARBA" id="ARBA00022723"/>
    </source>
</evidence>
<dbReference type="PANTHER" id="PTHR33146">
    <property type="entry name" value="ENDONUCLEASE 4"/>
    <property type="match status" value="1"/>
</dbReference>
<accession>A0ABU9MXB9</accession>
<keyword evidence="1" id="KW-0540">Nuclease</keyword>
<name>A0ABU9MXB9_9GAMM</name>
<dbReference type="PANTHER" id="PTHR33146:SF26">
    <property type="entry name" value="ENDONUCLEASE 4"/>
    <property type="match status" value="1"/>
</dbReference>
<dbReference type="Proteomes" id="UP001447008">
    <property type="component" value="Unassembled WGS sequence"/>
</dbReference>
<dbReference type="Pfam" id="PF02265">
    <property type="entry name" value="S1-P1_nuclease"/>
    <property type="match status" value="1"/>
</dbReference>
<dbReference type="EMBL" id="JBCGCU010000011">
    <property type="protein sequence ID" value="MEM0515910.1"/>
    <property type="molecule type" value="Genomic_DNA"/>
</dbReference>
<reference evidence="8 9" key="1">
    <citation type="submission" date="2024-03" db="EMBL/GenBank/DDBJ databases">
        <title>Pseudoalteromonas qingdaonensis sp. nov., isolated from the intestines of marine benthic organisms.</title>
        <authorList>
            <person name="Lin X."/>
            <person name="Fang S."/>
            <person name="Hu X."/>
        </authorList>
    </citation>
    <scope>NUCLEOTIDE SEQUENCE [LARGE SCALE GENOMIC DNA]</scope>
    <source>
        <strain evidence="8 9">YIC-827</strain>
    </source>
</reference>
<evidence type="ECO:0000256" key="6">
    <source>
        <dbReference type="ARBA" id="ARBA00023180"/>
    </source>
</evidence>
<evidence type="ECO:0000256" key="4">
    <source>
        <dbReference type="ARBA" id="ARBA00022801"/>
    </source>
</evidence>
<evidence type="ECO:0000256" key="1">
    <source>
        <dbReference type="ARBA" id="ARBA00022722"/>
    </source>
</evidence>
<protein>
    <submittedName>
        <fullName evidence="8">S1/P1 nuclease</fullName>
    </submittedName>
</protein>
<evidence type="ECO:0000313" key="8">
    <source>
        <dbReference type="EMBL" id="MEM0515910.1"/>
    </source>
</evidence>
<keyword evidence="3" id="KW-0255">Endonuclease</keyword>
<dbReference type="InterPro" id="IPR008947">
    <property type="entry name" value="PLipase_C/P1_nuclease_dom_sf"/>
</dbReference>
<dbReference type="CDD" id="cd11010">
    <property type="entry name" value="S1-P1_nuclease"/>
    <property type="match status" value="1"/>
</dbReference>
<keyword evidence="9" id="KW-1185">Reference proteome</keyword>
<dbReference type="Gene3D" id="1.10.575.10">
    <property type="entry name" value="P1 Nuclease"/>
    <property type="match status" value="1"/>
</dbReference>
<keyword evidence="4" id="KW-0378">Hydrolase</keyword>
<evidence type="ECO:0000256" key="5">
    <source>
        <dbReference type="ARBA" id="ARBA00023157"/>
    </source>
</evidence>
<keyword evidence="7" id="KW-0812">Transmembrane</keyword>
<gene>
    <name evidence="8" type="ORF">WCN91_10880</name>
</gene>
<dbReference type="RefSeq" id="WP_342678970.1">
    <property type="nucleotide sequence ID" value="NZ_JBCGCU010000011.1"/>
</dbReference>
<feature type="transmembrane region" description="Helical" evidence="7">
    <location>
        <begin position="12"/>
        <end position="33"/>
    </location>
</feature>
<evidence type="ECO:0000256" key="7">
    <source>
        <dbReference type="SAM" id="Phobius"/>
    </source>
</evidence>